<gene>
    <name evidence="2" type="ORF">DDF84_033045</name>
</gene>
<sequence length="133" mass="15370">MLFEVMKLCQEGRRLHRGWWGGQLLWRGQVLIEDRMDTRAHRVMPHAFMAYSKHQDVAELGVLYDARIVKLSSDDMVLTGFERADLDLREYRQAWLLRPITQAEMDTPIPADVVRQRGKVPSPPPDNGDKPCA</sequence>
<accession>A0A482J541</accession>
<feature type="region of interest" description="Disordered" evidence="1">
    <location>
        <begin position="108"/>
        <end position="133"/>
    </location>
</feature>
<reference evidence="2 3" key="1">
    <citation type="submission" date="2019-03" db="EMBL/GenBank/DDBJ databases">
        <title>Comparative insights into the high quality Complete genome sequence of highly metal resistant Cupriavidus metallidurans strain BS1 isolated from a gold-copper mine.</title>
        <authorList>
            <person name="Mazhar H.S."/>
            <person name="Rensing C."/>
        </authorList>
    </citation>
    <scope>NUCLEOTIDE SEQUENCE [LARGE SCALE GENOMIC DNA]</scope>
    <source>
        <strain evidence="2 3">BS1</strain>
        <plasmid evidence="2 3">p1</plasmid>
    </source>
</reference>
<proteinExistence type="predicted"/>
<evidence type="ECO:0000256" key="1">
    <source>
        <dbReference type="SAM" id="MobiDB-lite"/>
    </source>
</evidence>
<dbReference type="AlphaFoldDB" id="A0A482J541"/>
<geneLocation type="plasmid" evidence="2">
    <name>p1</name>
</geneLocation>
<keyword evidence="2" id="KW-0614">Plasmid</keyword>
<dbReference type="RefSeq" id="WP_017511422.1">
    <property type="nucleotide sequence ID" value="NZ_CP026546.1"/>
</dbReference>
<dbReference type="EMBL" id="CP037902">
    <property type="protein sequence ID" value="QBP14529.1"/>
    <property type="molecule type" value="Genomic_DNA"/>
</dbReference>
<protein>
    <submittedName>
        <fullName evidence="2">Uncharacterized protein</fullName>
    </submittedName>
</protein>
<evidence type="ECO:0000313" key="2">
    <source>
        <dbReference type="EMBL" id="QBP14529.1"/>
    </source>
</evidence>
<organism evidence="2 3">
    <name type="scientific">Cupriavidus metallidurans</name>
    <dbReference type="NCBI Taxonomy" id="119219"/>
    <lineage>
        <taxon>Bacteria</taxon>
        <taxon>Pseudomonadati</taxon>
        <taxon>Pseudomonadota</taxon>
        <taxon>Betaproteobacteria</taxon>
        <taxon>Burkholderiales</taxon>
        <taxon>Burkholderiaceae</taxon>
        <taxon>Cupriavidus</taxon>
    </lineage>
</organism>
<name>A0A482J541_9BURK</name>
<evidence type="ECO:0000313" key="3">
    <source>
        <dbReference type="Proteomes" id="UP000253772"/>
    </source>
</evidence>
<dbReference type="Proteomes" id="UP000253772">
    <property type="component" value="Plasmid p1"/>
</dbReference>
<dbReference type="OrthoDB" id="8966966at2"/>